<evidence type="ECO:0000313" key="11">
    <source>
        <dbReference type="EMBL" id="MBA2874949.1"/>
    </source>
</evidence>
<name>A0A7V9Z6I2_9BACL</name>
<keyword evidence="6 9" id="KW-1133">Transmembrane helix</keyword>
<feature type="transmembrane region" description="Helical" evidence="9">
    <location>
        <begin position="361"/>
        <end position="382"/>
    </location>
</feature>
<dbReference type="GO" id="GO:0046872">
    <property type="term" value="F:metal ion binding"/>
    <property type="evidence" value="ECO:0007669"/>
    <property type="project" value="UniProtKB-KW"/>
</dbReference>
<keyword evidence="3 9" id="KW-0813">Transport</keyword>
<dbReference type="RefSeq" id="WP_181555802.1">
    <property type="nucleotide sequence ID" value="NZ_CP064060.1"/>
</dbReference>
<keyword evidence="8" id="KW-0129">CBS domain</keyword>
<proteinExistence type="inferred from homology"/>
<dbReference type="Pfam" id="PF01769">
    <property type="entry name" value="MgtE"/>
    <property type="match status" value="1"/>
</dbReference>
<evidence type="ECO:0000256" key="7">
    <source>
        <dbReference type="ARBA" id="ARBA00023136"/>
    </source>
</evidence>
<dbReference type="InterPro" id="IPR006669">
    <property type="entry name" value="MgtE_transporter"/>
</dbReference>
<evidence type="ECO:0000259" key="10">
    <source>
        <dbReference type="PROSITE" id="PS51371"/>
    </source>
</evidence>
<gene>
    <name evidence="11" type="ORF">HNR31_001720</name>
</gene>
<evidence type="ECO:0000256" key="1">
    <source>
        <dbReference type="ARBA" id="ARBA00004141"/>
    </source>
</evidence>
<dbReference type="Pfam" id="PF03448">
    <property type="entry name" value="MgtE_N"/>
    <property type="match status" value="1"/>
</dbReference>
<dbReference type="Gene3D" id="1.25.60.10">
    <property type="entry name" value="MgtE N-terminal domain-like"/>
    <property type="match status" value="1"/>
</dbReference>
<dbReference type="InterPro" id="IPR046342">
    <property type="entry name" value="CBS_dom_sf"/>
</dbReference>
<dbReference type="SUPFAM" id="SSF54631">
    <property type="entry name" value="CBS-domain pair"/>
    <property type="match status" value="1"/>
</dbReference>
<dbReference type="SMART" id="SM00924">
    <property type="entry name" value="MgtE_N"/>
    <property type="match status" value="1"/>
</dbReference>
<keyword evidence="12" id="KW-1185">Reference proteome</keyword>
<dbReference type="InterPro" id="IPR036739">
    <property type="entry name" value="SLC41_membr_dom_sf"/>
</dbReference>
<evidence type="ECO:0000256" key="2">
    <source>
        <dbReference type="ARBA" id="ARBA00009749"/>
    </source>
</evidence>
<keyword evidence="9" id="KW-1003">Cell membrane</keyword>
<evidence type="ECO:0000256" key="3">
    <source>
        <dbReference type="ARBA" id="ARBA00022448"/>
    </source>
</evidence>
<dbReference type="PANTHER" id="PTHR43773:SF1">
    <property type="entry name" value="MAGNESIUM TRANSPORTER MGTE"/>
    <property type="match status" value="1"/>
</dbReference>
<comment type="subunit">
    <text evidence="9">Homodimer.</text>
</comment>
<dbReference type="NCBIfam" id="TIGR00400">
    <property type="entry name" value="mgtE"/>
    <property type="match status" value="1"/>
</dbReference>
<dbReference type="Gene3D" id="3.10.580.10">
    <property type="entry name" value="CBS-domain"/>
    <property type="match status" value="1"/>
</dbReference>
<evidence type="ECO:0000256" key="5">
    <source>
        <dbReference type="ARBA" id="ARBA00022842"/>
    </source>
</evidence>
<dbReference type="SMART" id="SM00116">
    <property type="entry name" value="CBS"/>
    <property type="match status" value="2"/>
</dbReference>
<dbReference type="InterPro" id="IPR000644">
    <property type="entry name" value="CBS_dom"/>
</dbReference>
<dbReference type="SUPFAM" id="SSF161093">
    <property type="entry name" value="MgtE membrane domain-like"/>
    <property type="match status" value="1"/>
</dbReference>
<reference evidence="11 12" key="1">
    <citation type="submission" date="2020-07" db="EMBL/GenBank/DDBJ databases">
        <title>Genomic Encyclopedia of Type Strains, Phase IV (KMG-IV): sequencing the most valuable type-strain genomes for metagenomic binning, comparative biology and taxonomic classification.</title>
        <authorList>
            <person name="Goeker M."/>
        </authorList>
    </citation>
    <scope>NUCLEOTIDE SEQUENCE [LARGE SCALE GENOMIC DNA]</scope>
    <source>
        <strain evidence="11 12">DSM 15730</strain>
    </source>
</reference>
<dbReference type="InterPro" id="IPR006668">
    <property type="entry name" value="Mg_transptr_MgtE_intracell_dom"/>
</dbReference>
<feature type="domain" description="CBS" evidence="10">
    <location>
        <begin position="141"/>
        <end position="204"/>
    </location>
</feature>
<dbReference type="GO" id="GO:0015095">
    <property type="term" value="F:magnesium ion transmembrane transporter activity"/>
    <property type="evidence" value="ECO:0007669"/>
    <property type="project" value="UniProtKB-UniRule"/>
</dbReference>
<feature type="transmembrane region" description="Helical" evidence="9">
    <location>
        <begin position="388"/>
        <end position="414"/>
    </location>
</feature>
<dbReference type="Pfam" id="PF00571">
    <property type="entry name" value="CBS"/>
    <property type="match status" value="2"/>
</dbReference>
<dbReference type="PANTHER" id="PTHR43773">
    <property type="entry name" value="MAGNESIUM TRANSPORTER MGTE"/>
    <property type="match status" value="1"/>
</dbReference>
<comment type="caution">
    <text evidence="11">The sequence shown here is derived from an EMBL/GenBank/DDBJ whole genome shotgun (WGS) entry which is preliminary data.</text>
</comment>
<dbReference type="EMBL" id="JACDUT010000004">
    <property type="protein sequence ID" value="MBA2874949.1"/>
    <property type="molecule type" value="Genomic_DNA"/>
</dbReference>
<comment type="function">
    <text evidence="9">Acts as a magnesium transporter.</text>
</comment>
<evidence type="ECO:0000256" key="8">
    <source>
        <dbReference type="PROSITE-ProRule" id="PRU00703"/>
    </source>
</evidence>
<comment type="similarity">
    <text evidence="2 9">Belongs to the SLC41A transporter family.</text>
</comment>
<dbReference type="Proteomes" id="UP000523087">
    <property type="component" value="Unassembled WGS sequence"/>
</dbReference>
<evidence type="ECO:0000256" key="9">
    <source>
        <dbReference type="RuleBase" id="RU362011"/>
    </source>
</evidence>
<sequence length="453" mass="50847">MTKKIEKQEYENMTAALLRENIDEFRRLFLDMHPYDQAKFYTKQTPDARIRMYHYLSPKEMAAIFEQIDLDDDQYKVYLQEMDPTFAAQMLSYMYTDDAVDVLNELDKSDVANYLTIMGDEAAKEIKDLLHYKEYTAGSIMTTEYIAVQATDTVQKALQILKKEAARAETIYYLYVIDEVKRLVGVLSLRELLTSNDDEFICGIMNERVVSVSVDEDQEEVARKMSDYDFVALPVVDSSGHLLGIITVDDIVDVIAEEASDDYSKLAGITDMDSPDHRPIGAAKKRLPWLIILLFLGMITASLIGRFEETLQKVSILAVFIPLIAGMSGNTGTQALAVAVRSLATGQMNQEGKWKWIVREAGTGFITGATCGVLITLIVYLWKHNIFLGLLVGFSLLATLTVATIAGALIPLLMHRLKIDPAVASGPFITTLNDIISILIYFGLATWFMNYLL</sequence>
<keyword evidence="9" id="KW-0479">Metal-binding</keyword>
<dbReference type="Gene3D" id="1.10.357.20">
    <property type="entry name" value="SLC41 divalent cation transporters, integral membrane domain"/>
    <property type="match status" value="1"/>
</dbReference>
<protein>
    <recommendedName>
        <fullName evidence="9">Magnesium transporter MgtE</fullName>
    </recommendedName>
</protein>
<dbReference type="AlphaFoldDB" id="A0A7V9Z6I2"/>
<accession>A0A7V9Z6I2</accession>
<evidence type="ECO:0000256" key="6">
    <source>
        <dbReference type="ARBA" id="ARBA00022989"/>
    </source>
</evidence>
<dbReference type="InterPro" id="IPR006667">
    <property type="entry name" value="SLC41_membr_dom"/>
</dbReference>
<dbReference type="InterPro" id="IPR038076">
    <property type="entry name" value="MgtE_N_sf"/>
</dbReference>
<feature type="transmembrane region" description="Helical" evidence="9">
    <location>
        <begin position="316"/>
        <end position="340"/>
    </location>
</feature>
<dbReference type="SUPFAM" id="SSF158791">
    <property type="entry name" value="MgtE N-terminal domain-like"/>
    <property type="match status" value="1"/>
</dbReference>
<keyword evidence="4 9" id="KW-0812">Transmembrane</keyword>
<feature type="transmembrane region" description="Helical" evidence="9">
    <location>
        <begin position="287"/>
        <end position="304"/>
    </location>
</feature>
<feature type="domain" description="CBS" evidence="10">
    <location>
        <begin position="205"/>
        <end position="263"/>
    </location>
</feature>
<organism evidence="11 12">
    <name type="scientific">Thermaerobacillus caldiproteolyticus</name>
    <dbReference type="NCBI Taxonomy" id="247480"/>
    <lineage>
        <taxon>Bacteria</taxon>
        <taxon>Bacillati</taxon>
        <taxon>Bacillota</taxon>
        <taxon>Bacilli</taxon>
        <taxon>Bacillales</taxon>
        <taxon>Anoxybacillaceae</taxon>
        <taxon>Thermaerobacillus</taxon>
    </lineage>
</organism>
<feature type="transmembrane region" description="Helical" evidence="9">
    <location>
        <begin position="426"/>
        <end position="449"/>
    </location>
</feature>
<dbReference type="PROSITE" id="PS51371">
    <property type="entry name" value="CBS"/>
    <property type="match status" value="2"/>
</dbReference>
<evidence type="ECO:0000256" key="4">
    <source>
        <dbReference type="ARBA" id="ARBA00022692"/>
    </source>
</evidence>
<dbReference type="GO" id="GO:0005886">
    <property type="term" value="C:plasma membrane"/>
    <property type="evidence" value="ECO:0007669"/>
    <property type="project" value="UniProtKB-SubCell"/>
</dbReference>
<keyword evidence="7 9" id="KW-0472">Membrane</keyword>
<evidence type="ECO:0000313" key="12">
    <source>
        <dbReference type="Proteomes" id="UP000523087"/>
    </source>
</evidence>
<comment type="subcellular location">
    <subcellularLocation>
        <location evidence="9">Cell membrane</location>
        <topology evidence="9">Multi-pass membrane protein</topology>
    </subcellularLocation>
    <subcellularLocation>
        <location evidence="1">Membrane</location>
        <topology evidence="1">Multi-pass membrane protein</topology>
    </subcellularLocation>
</comment>
<keyword evidence="5 9" id="KW-0460">Magnesium</keyword>
<dbReference type="CDD" id="cd04606">
    <property type="entry name" value="CBS_pair_Mg_transporter"/>
    <property type="match status" value="1"/>
</dbReference>